<evidence type="ECO:0000256" key="6">
    <source>
        <dbReference type="ARBA" id="ARBA00023136"/>
    </source>
</evidence>
<feature type="repeat" description="Solcar" evidence="7">
    <location>
        <begin position="9"/>
        <end position="92"/>
    </location>
</feature>
<organism evidence="10 11">
    <name type="scientific">Crassostrea virginica</name>
    <name type="common">Eastern oyster</name>
    <dbReference type="NCBI Taxonomy" id="6565"/>
    <lineage>
        <taxon>Eukaryota</taxon>
        <taxon>Metazoa</taxon>
        <taxon>Spiralia</taxon>
        <taxon>Lophotrochozoa</taxon>
        <taxon>Mollusca</taxon>
        <taxon>Bivalvia</taxon>
        <taxon>Autobranchia</taxon>
        <taxon>Pteriomorphia</taxon>
        <taxon>Ostreida</taxon>
        <taxon>Ostreoidea</taxon>
        <taxon>Ostreidae</taxon>
        <taxon>Crassostrea</taxon>
    </lineage>
</organism>
<reference evidence="11" key="1">
    <citation type="submission" date="2025-08" db="UniProtKB">
        <authorList>
            <consortium name="RefSeq"/>
        </authorList>
    </citation>
    <scope>IDENTIFICATION</scope>
    <source>
        <tissue evidence="11">Whole sample</tissue>
    </source>
</reference>
<evidence type="ECO:0000256" key="3">
    <source>
        <dbReference type="ARBA" id="ARBA00022448"/>
    </source>
</evidence>
<dbReference type="InterPro" id="IPR023395">
    <property type="entry name" value="MCP_dom_sf"/>
</dbReference>
<feature type="repeat" description="Solcar" evidence="7">
    <location>
        <begin position="195"/>
        <end position="288"/>
    </location>
</feature>
<keyword evidence="5" id="KW-0677">Repeat</keyword>
<keyword evidence="10" id="KW-1185">Reference proteome</keyword>
<feature type="transmembrane region" description="Helical" evidence="9">
    <location>
        <begin position="160"/>
        <end position="179"/>
    </location>
</feature>
<dbReference type="AlphaFoldDB" id="A0A8B8D412"/>
<dbReference type="Gene3D" id="1.50.40.10">
    <property type="entry name" value="Mitochondrial carrier domain"/>
    <property type="match status" value="1"/>
</dbReference>
<dbReference type="PANTHER" id="PTHR24089">
    <property type="entry name" value="SOLUTE CARRIER FAMILY 25"/>
    <property type="match status" value="1"/>
</dbReference>
<evidence type="ECO:0000256" key="9">
    <source>
        <dbReference type="SAM" id="Phobius"/>
    </source>
</evidence>
<dbReference type="GO" id="GO:0016020">
    <property type="term" value="C:membrane"/>
    <property type="evidence" value="ECO:0007669"/>
    <property type="project" value="UniProtKB-SubCell"/>
</dbReference>
<evidence type="ECO:0000313" key="10">
    <source>
        <dbReference type="Proteomes" id="UP000694844"/>
    </source>
</evidence>
<feature type="repeat" description="Solcar" evidence="7">
    <location>
        <begin position="100"/>
        <end position="188"/>
    </location>
</feature>
<name>A0A8B8D412_CRAVI</name>
<evidence type="ECO:0000256" key="2">
    <source>
        <dbReference type="ARBA" id="ARBA00006375"/>
    </source>
</evidence>
<dbReference type="PROSITE" id="PS50920">
    <property type="entry name" value="SOLCAR"/>
    <property type="match status" value="3"/>
</dbReference>
<dbReference type="Proteomes" id="UP000694844">
    <property type="component" value="Chromosome 3"/>
</dbReference>
<dbReference type="PRINTS" id="PR00926">
    <property type="entry name" value="MITOCARRIER"/>
</dbReference>
<evidence type="ECO:0000256" key="1">
    <source>
        <dbReference type="ARBA" id="ARBA00004141"/>
    </source>
</evidence>
<evidence type="ECO:0000256" key="8">
    <source>
        <dbReference type="RuleBase" id="RU000488"/>
    </source>
</evidence>
<gene>
    <name evidence="11" type="primary">LOC111123969</name>
</gene>
<dbReference type="KEGG" id="cvn:111123969"/>
<dbReference type="InterPro" id="IPR002067">
    <property type="entry name" value="MCP"/>
</dbReference>
<evidence type="ECO:0000313" key="11">
    <source>
        <dbReference type="RefSeq" id="XP_022322445.1"/>
    </source>
</evidence>
<keyword evidence="3 8" id="KW-0813">Transport</keyword>
<evidence type="ECO:0000256" key="4">
    <source>
        <dbReference type="ARBA" id="ARBA00022692"/>
    </source>
</evidence>
<comment type="similarity">
    <text evidence="2 8">Belongs to the mitochondrial carrier (TC 2.A.29) family.</text>
</comment>
<dbReference type="Pfam" id="PF00153">
    <property type="entry name" value="Mito_carr"/>
    <property type="match status" value="3"/>
</dbReference>
<dbReference type="RefSeq" id="XP_022322445.1">
    <property type="nucleotide sequence ID" value="XM_022466737.1"/>
</dbReference>
<keyword evidence="6 7" id="KW-0472">Membrane</keyword>
<protein>
    <submittedName>
        <fullName evidence="11">Solute carrier family 25 member 43-like</fullName>
    </submittedName>
</protein>
<dbReference type="GO" id="GO:0055085">
    <property type="term" value="P:transmembrane transport"/>
    <property type="evidence" value="ECO:0007669"/>
    <property type="project" value="InterPro"/>
</dbReference>
<dbReference type="GeneID" id="111123969"/>
<dbReference type="OrthoDB" id="270584at2759"/>
<dbReference type="InterPro" id="IPR018108">
    <property type="entry name" value="MCP_transmembrane"/>
</dbReference>
<sequence length="324" mass="36777">MWTSLDHRITHFQSFLCGSIAGVLSRTLTAPLDVVKISCQVKGSQIAMHSVCKQIFELEGFRGFFRGNLTSCVKIFPYYGVQVWSYRKFRWYISDDLGRLNIYGSVSAATLSALSATLFTYPLDVIKTRLVVQPYGNRKVYESISHAFLTIMKTESLRTLYNGLSPTLLGTVLYAFFTFTTYEALESVWWDRRLRPVELVLQSAAVSAFVITLTFPFDLVRKRMQAMSSVLPENGGIGIKFSNARSCVLNTIKDSGVRGLWRGILPTVIRTGPYHALLFISYDVCKTICLYQNGYQHGMDQNIDMEELQETADYDVDFDIQLDE</sequence>
<evidence type="ECO:0000256" key="5">
    <source>
        <dbReference type="ARBA" id="ARBA00022737"/>
    </source>
</evidence>
<proteinExistence type="inferred from homology"/>
<keyword evidence="4 7" id="KW-0812">Transmembrane</keyword>
<accession>A0A8B8D412</accession>
<keyword evidence="9" id="KW-1133">Transmembrane helix</keyword>
<evidence type="ECO:0000256" key="7">
    <source>
        <dbReference type="PROSITE-ProRule" id="PRU00282"/>
    </source>
</evidence>
<dbReference type="SUPFAM" id="SSF103506">
    <property type="entry name" value="Mitochondrial carrier"/>
    <property type="match status" value="1"/>
</dbReference>
<comment type="subcellular location">
    <subcellularLocation>
        <location evidence="1">Membrane</location>
        <topology evidence="1">Multi-pass membrane protein</topology>
    </subcellularLocation>
</comment>
<feature type="transmembrane region" description="Helical" evidence="9">
    <location>
        <begin position="199"/>
        <end position="220"/>
    </location>
</feature>